<proteinExistence type="predicted"/>
<name>A0A0P6A3J9_9CRUS</name>
<organism evidence="1 2">
    <name type="scientific">Daphnia magna</name>
    <dbReference type="NCBI Taxonomy" id="35525"/>
    <lineage>
        <taxon>Eukaryota</taxon>
        <taxon>Metazoa</taxon>
        <taxon>Ecdysozoa</taxon>
        <taxon>Arthropoda</taxon>
        <taxon>Crustacea</taxon>
        <taxon>Branchiopoda</taxon>
        <taxon>Diplostraca</taxon>
        <taxon>Cladocera</taxon>
        <taxon>Anomopoda</taxon>
        <taxon>Daphniidae</taxon>
        <taxon>Daphnia</taxon>
    </lineage>
</organism>
<gene>
    <name evidence="1" type="ORF">APZ42_024845</name>
</gene>
<dbReference type="EMBL" id="LRGB01001763">
    <property type="protein sequence ID" value="KZS10674.1"/>
    <property type="molecule type" value="Genomic_DNA"/>
</dbReference>
<evidence type="ECO:0000313" key="2">
    <source>
        <dbReference type="Proteomes" id="UP000076858"/>
    </source>
</evidence>
<keyword evidence="2" id="KW-1185">Reference proteome</keyword>
<protein>
    <submittedName>
        <fullName evidence="1">Uncharacterized protein</fullName>
    </submittedName>
</protein>
<sequence>MFKFYRLMLPFLAVVCWIPRASDSFPTSEELNPKELFQVDKHDEINIKMSTDQNLNCNFPRDAADVVGILIDVVYSLNQTLLYGASFLRIIKWLLFILKFVG</sequence>
<dbReference type="AlphaFoldDB" id="A0A0P6A3J9"/>
<accession>A0A0P6A3J9</accession>
<dbReference type="Proteomes" id="UP000076858">
    <property type="component" value="Unassembled WGS sequence"/>
</dbReference>
<evidence type="ECO:0000313" key="1">
    <source>
        <dbReference type="EMBL" id="KZS10674.1"/>
    </source>
</evidence>
<reference evidence="1 2" key="1">
    <citation type="submission" date="2016-03" db="EMBL/GenBank/DDBJ databases">
        <title>EvidentialGene: Evidence-directed Construction of Genes on Genomes.</title>
        <authorList>
            <person name="Gilbert D.G."/>
            <person name="Choi J.-H."/>
            <person name="Mockaitis K."/>
            <person name="Colbourne J."/>
            <person name="Pfrender M."/>
        </authorList>
    </citation>
    <scope>NUCLEOTIDE SEQUENCE [LARGE SCALE GENOMIC DNA]</scope>
    <source>
        <strain evidence="1 2">Xinb3</strain>
        <tissue evidence="1">Complete organism</tissue>
    </source>
</reference>
<comment type="caution">
    <text evidence="1">The sequence shown here is derived from an EMBL/GenBank/DDBJ whole genome shotgun (WGS) entry which is preliminary data.</text>
</comment>